<keyword evidence="1" id="KW-0472">Membrane</keyword>
<evidence type="ECO:0000256" key="1">
    <source>
        <dbReference type="SAM" id="Phobius"/>
    </source>
</evidence>
<evidence type="ECO:0000313" key="2">
    <source>
        <dbReference type="EMBL" id="AFK48416.1"/>
    </source>
</evidence>
<dbReference type="AlphaFoldDB" id="I3T7C4"/>
<sequence length="52" mass="6203">MHQKLIDSSNLLSTTRSNQMNQKTIYINNFFTDAISYGTLIWPFFSFLYPFF</sequence>
<accession>I3T7C4</accession>
<organism evidence="2">
    <name type="scientific">Lotus japonicus</name>
    <name type="common">Lotus corniculatus var. japonicus</name>
    <dbReference type="NCBI Taxonomy" id="34305"/>
    <lineage>
        <taxon>Eukaryota</taxon>
        <taxon>Viridiplantae</taxon>
        <taxon>Streptophyta</taxon>
        <taxon>Embryophyta</taxon>
        <taxon>Tracheophyta</taxon>
        <taxon>Spermatophyta</taxon>
        <taxon>Magnoliopsida</taxon>
        <taxon>eudicotyledons</taxon>
        <taxon>Gunneridae</taxon>
        <taxon>Pentapetalae</taxon>
        <taxon>rosids</taxon>
        <taxon>fabids</taxon>
        <taxon>Fabales</taxon>
        <taxon>Fabaceae</taxon>
        <taxon>Papilionoideae</taxon>
        <taxon>50 kb inversion clade</taxon>
        <taxon>NPAAA clade</taxon>
        <taxon>Hologalegina</taxon>
        <taxon>robinioid clade</taxon>
        <taxon>Loteae</taxon>
        <taxon>Lotus</taxon>
    </lineage>
</organism>
<proteinExistence type="evidence at transcript level"/>
<keyword evidence="1" id="KW-0812">Transmembrane</keyword>
<keyword evidence="1" id="KW-1133">Transmembrane helix</keyword>
<dbReference type="EMBL" id="BT148622">
    <property type="protein sequence ID" value="AFK48416.1"/>
    <property type="molecule type" value="mRNA"/>
</dbReference>
<feature type="transmembrane region" description="Helical" evidence="1">
    <location>
        <begin position="26"/>
        <end position="49"/>
    </location>
</feature>
<protein>
    <submittedName>
        <fullName evidence="2">Uncharacterized protein</fullName>
    </submittedName>
</protein>
<reference evidence="2" key="1">
    <citation type="submission" date="2012-05" db="EMBL/GenBank/DDBJ databases">
        <authorList>
            <person name="Krishnakumar V."/>
            <person name="Cheung F."/>
            <person name="Xiao Y."/>
            <person name="Chan A."/>
            <person name="Moskal W.A."/>
            <person name="Town C.D."/>
        </authorList>
    </citation>
    <scope>NUCLEOTIDE SEQUENCE</scope>
</reference>
<name>I3T7C4_LOTJA</name>